<reference evidence="1" key="1">
    <citation type="submission" date="2018-07" db="EMBL/GenBank/DDBJ databases">
        <authorList>
            <consortium name="NARMS: The National Antimicrobial Resistance Monitoring System"/>
        </authorList>
    </citation>
    <scope>NUCLEOTIDE SEQUENCE</scope>
    <source>
        <strain evidence="1">FSIS1504525</strain>
    </source>
</reference>
<feature type="non-terminal residue" evidence="1">
    <location>
        <position position="88"/>
    </location>
</feature>
<name>A0A622HDI3_SALTM</name>
<dbReference type="AlphaFoldDB" id="A0A622HDI3"/>
<proteinExistence type="predicted"/>
<organism evidence="1">
    <name type="scientific">Salmonella typhimurium</name>
    <dbReference type="NCBI Taxonomy" id="90371"/>
    <lineage>
        <taxon>Bacteria</taxon>
        <taxon>Pseudomonadati</taxon>
        <taxon>Pseudomonadota</taxon>
        <taxon>Gammaproteobacteria</taxon>
        <taxon>Enterobacterales</taxon>
        <taxon>Enterobacteriaceae</taxon>
        <taxon>Salmonella</taxon>
    </lineage>
</organism>
<dbReference type="Pfam" id="PF25738">
    <property type="entry name" value="Derepression"/>
    <property type="match status" value="1"/>
</dbReference>
<protein>
    <submittedName>
        <fullName evidence="1">Derepression protein</fullName>
    </submittedName>
</protein>
<dbReference type="InterPro" id="IPR057872">
    <property type="entry name" value="Derepression"/>
</dbReference>
<sequence>MRNKKAPQTVSARHDAREHLSIEAYHKLNRASAVSRFVGGDLIHRELSGLHQLYIPHIFSYLNEDIDFVLNELKAKGLCRDFLAQQKD</sequence>
<evidence type="ECO:0000313" key="1">
    <source>
        <dbReference type="EMBL" id="ECY9299496.1"/>
    </source>
</evidence>
<comment type="caution">
    <text evidence="1">The sequence shown here is derived from an EMBL/GenBank/DDBJ whole genome shotgun (WGS) entry which is preliminary data.</text>
</comment>
<dbReference type="EMBL" id="AALGHT010000066">
    <property type="protein sequence ID" value="ECY9299496.1"/>
    <property type="molecule type" value="Genomic_DNA"/>
</dbReference>
<gene>
    <name evidence="1" type="ORF">AVV81_24900</name>
</gene>
<accession>A0A622HDI3</accession>